<keyword evidence="2" id="KW-1185">Reference proteome</keyword>
<comment type="caution">
    <text evidence="1">The sequence shown here is derived from an EMBL/GenBank/DDBJ whole genome shotgun (WGS) entry which is preliminary data.</text>
</comment>
<dbReference type="InterPro" id="IPR013783">
    <property type="entry name" value="Ig-like_fold"/>
</dbReference>
<reference evidence="1 2" key="1">
    <citation type="journal article" date="2015" name="Genome Biol. Evol.">
        <title>Comparative Genomics of a Bacterivorous Green Alga Reveals Evolutionary Causalities and Consequences of Phago-Mixotrophic Mode of Nutrition.</title>
        <authorList>
            <person name="Burns J.A."/>
            <person name="Paasch A."/>
            <person name="Narechania A."/>
            <person name="Kim E."/>
        </authorList>
    </citation>
    <scope>NUCLEOTIDE SEQUENCE [LARGE SCALE GENOMIC DNA]</scope>
    <source>
        <strain evidence="1 2">PLY_AMNH</strain>
    </source>
</reference>
<proteinExistence type="predicted"/>
<dbReference type="Proteomes" id="UP001190700">
    <property type="component" value="Unassembled WGS sequence"/>
</dbReference>
<evidence type="ECO:0008006" key="3">
    <source>
        <dbReference type="Google" id="ProtNLM"/>
    </source>
</evidence>
<evidence type="ECO:0000313" key="2">
    <source>
        <dbReference type="Proteomes" id="UP001190700"/>
    </source>
</evidence>
<protein>
    <recommendedName>
        <fullName evidence="3">Carbohydrate binding module family 25 domain-containing protein</fullName>
    </recommendedName>
</protein>
<gene>
    <name evidence="1" type="ORF">CYMTET_9390</name>
</gene>
<name>A0AAE0LEX8_9CHLO</name>
<dbReference type="Gene3D" id="2.60.40.10">
    <property type="entry name" value="Immunoglobulins"/>
    <property type="match status" value="1"/>
</dbReference>
<accession>A0AAE0LEX8</accession>
<dbReference type="AlphaFoldDB" id="A0AAE0LEX8"/>
<dbReference type="EMBL" id="LGRX02003109">
    <property type="protein sequence ID" value="KAK3282901.1"/>
    <property type="molecule type" value="Genomic_DNA"/>
</dbReference>
<sequence>MRYIAPASERWSHATLHFASGVGDDAWSQSDLADISVEDSEWKVVTVRLQESASQLRFVLTDGLDSWDNPNGDPDAHYVIERAGAYTLESGEIGVLSSTAPFLVVSDLDGTMVGDDDSTAAFKSYWNTIPVISRNSPT</sequence>
<organism evidence="1 2">
    <name type="scientific">Cymbomonas tetramitiformis</name>
    <dbReference type="NCBI Taxonomy" id="36881"/>
    <lineage>
        <taxon>Eukaryota</taxon>
        <taxon>Viridiplantae</taxon>
        <taxon>Chlorophyta</taxon>
        <taxon>Pyramimonadophyceae</taxon>
        <taxon>Pyramimonadales</taxon>
        <taxon>Pyramimonadaceae</taxon>
        <taxon>Cymbomonas</taxon>
    </lineage>
</organism>
<evidence type="ECO:0000313" key="1">
    <source>
        <dbReference type="EMBL" id="KAK3282901.1"/>
    </source>
</evidence>